<evidence type="ECO:0000256" key="4">
    <source>
        <dbReference type="ARBA" id="ARBA00022679"/>
    </source>
</evidence>
<evidence type="ECO:0000313" key="7">
    <source>
        <dbReference type="EMBL" id="MCQ8896864.1"/>
    </source>
</evidence>
<dbReference type="NCBIfam" id="TIGR04283">
    <property type="entry name" value="glyco_like_mftF"/>
    <property type="match status" value="1"/>
</dbReference>
<keyword evidence="4" id="KW-0808">Transferase</keyword>
<dbReference type="Proteomes" id="UP001204142">
    <property type="component" value="Unassembled WGS sequence"/>
</dbReference>
<dbReference type="Gene3D" id="3.90.550.10">
    <property type="entry name" value="Spore Coat Polysaccharide Biosynthesis Protein SpsA, Chain A"/>
    <property type="match status" value="1"/>
</dbReference>
<keyword evidence="8" id="KW-1185">Reference proteome</keyword>
<evidence type="ECO:0000256" key="5">
    <source>
        <dbReference type="ARBA" id="ARBA00023136"/>
    </source>
</evidence>
<keyword evidence="5" id="KW-0472">Membrane</keyword>
<accession>A0ABT1WHH6</accession>
<evidence type="ECO:0000256" key="1">
    <source>
        <dbReference type="ARBA" id="ARBA00004236"/>
    </source>
</evidence>
<comment type="subcellular location">
    <subcellularLocation>
        <location evidence="1">Cell membrane</location>
    </subcellularLocation>
</comment>
<dbReference type="PANTHER" id="PTHR43646:SF2">
    <property type="entry name" value="GLYCOSYLTRANSFERASE 2-LIKE DOMAIN-CONTAINING PROTEIN"/>
    <property type="match status" value="1"/>
</dbReference>
<dbReference type="PANTHER" id="PTHR43646">
    <property type="entry name" value="GLYCOSYLTRANSFERASE"/>
    <property type="match status" value="1"/>
</dbReference>
<feature type="domain" description="Glycosyltransferase 2-like" evidence="6">
    <location>
        <begin position="10"/>
        <end position="126"/>
    </location>
</feature>
<evidence type="ECO:0000256" key="2">
    <source>
        <dbReference type="ARBA" id="ARBA00022475"/>
    </source>
</evidence>
<dbReference type="Pfam" id="PF00535">
    <property type="entry name" value="Glycos_transf_2"/>
    <property type="match status" value="1"/>
</dbReference>
<evidence type="ECO:0000313" key="8">
    <source>
        <dbReference type="Proteomes" id="UP001204142"/>
    </source>
</evidence>
<dbReference type="RefSeq" id="WP_256764656.1">
    <property type="nucleotide sequence ID" value="NZ_JANIGO010000003.1"/>
</dbReference>
<protein>
    <submittedName>
        <fullName evidence="7">TIGR04283 family arsenosugar biosynthesis glycosyltransferase</fullName>
    </submittedName>
</protein>
<dbReference type="EMBL" id="JANIGO010000003">
    <property type="protein sequence ID" value="MCQ8896864.1"/>
    <property type="molecule type" value="Genomic_DNA"/>
</dbReference>
<reference evidence="7 8" key="1">
    <citation type="submission" date="2022-07" db="EMBL/GenBank/DDBJ databases">
        <authorList>
            <person name="Xamxidin M."/>
            <person name="Wu M."/>
        </authorList>
    </citation>
    <scope>NUCLEOTIDE SEQUENCE [LARGE SCALE GENOMIC DNA]</scope>
    <source>
        <strain evidence="7 8">NBRC 111650</strain>
    </source>
</reference>
<sequence length="242" mass="26955">MPGTSAVTLSIIMPVYNEAARVAYFVERACALLKPGHELWVVDGGSNDGTVSILHSLQSQGLPFMLLQSAKGRAAQMNAGAMQALGQALLFLHADTEIPAASVDTLVNAIEHTQGSLWWGRFNVRIVGQSLCLPMVAWFMNQRSRWTRIATGDQALFCSRTLFEQTGGFPSQPLMEDIDWCARARRVPGAVFMPLKAQVLTSGRRWDDHGAWRTIVLMWSLRLRYFLGESVESIAQRYRDAR</sequence>
<evidence type="ECO:0000256" key="3">
    <source>
        <dbReference type="ARBA" id="ARBA00022676"/>
    </source>
</evidence>
<dbReference type="SUPFAM" id="SSF53448">
    <property type="entry name" value="Nucleotide-diphospho-sugar transferases"/>
    <property type="match status" value="1"/>
</dbReference>
<keyword evidence="2" id="KW-1003">Cell membrane</keyword>
<proteinExistence type="predicted"/>
<dbReference type="InterPro" id="IPR029044">
    <property type="entry name" value="Nucleotide-diphossugar_trans"/>
</dbReference>
<dbReference type="InterPro" id="IPR001173">
    <property type="entry name" value="Glyco_trans_2-like"/>
</dbReference>
<name>A0ABT1WHH6_9BURK</name>
<keyword evidence="3" id="KW-0328">Glycosyltransferase</keyword>
<gene>
    <name evidence="7" type="ORF">NQT62_10525</name>
</gene>
<evidence type="ECO:0000259" key="6">
    <source>
        <dbReference type="Pfam" id="PF00535"/>
    </source>
</evidence>
<dbReference type="CDD" id="cd02522">
    <property type="entry name" value="GT_2_like_a"/>
    <property type="match status" value="1"/>
</dbReference>
<dbReference type="InterPro" id="IPR026461">
    <property type="entry name" value="Trfase_2_rSAM/seldom_assoc"/>
</dbReference>
<organism evidence="7 8">
    <name type="scientific">Limnobacter humi</name>
    <dbReference type="NCBI Taxonomy" id="1778671"/>
    <lineage>
        <taxon>Bacteria</taxon>
        <taxon>Pseudomonadati</taxon>
        <taxon>Pseudomonadota</taxon>
        <taxon>Betaproteobacteria</taxon>
        <taxon>Burkholderiales</taxon>
        <taxon>Burkholderiaceae</taxon>
        <taxon>Limnobacter</taxon>
    </lineage>
</organism>
<comment type="caution">
    <text evidence="7">The sequence shown here is derived from an EMBL/GenBank/DDBJ whole genome shotgun (WGS) entry which is preliminary data.</text>
</comment>